<gene>
    <name evidence="3" type="ORF">CHR90_16545</name>
</gene>
<evidence type="ECO:0000313" key="3">
    <source>
        <dbReference type="EMBL" id="OYQ16603.1"/>
    </source>
</evidence>
<dbReference type="OrthoDB" id="7376558at2"/>
<protein>
    <recommendedName>
        <fullName evidence="2">VanZ-like domain-containing protein</fullName>
    </recommendedName>
</protein>
<evidence type="ECO:0000259" key="2">
    <source>
        <dbReference type="Pfam" id="PF04892"/>
    </source>
</evidence>
<dbReference type="EMBL" id="NOXS01000035">
    <property type="protein sequence ID" value="OYQ16603.1"/>
    <property type="molecule type" value="Genomic_DNA"/>
</dbReference>
<proteinExistence type="predicted"/>
<dbReference type="NCBIfam" id="NF037970">
    <property type="entry name" value="vanZ_1"/>
    <property type="match status" value="1"/>
</dbReference>
<dbReference type="Pfam" id="PF04892">
    <property type="entry name" value="VanZ"/>
    <property type="match status" value="1"/>
</dbReference>
<keyword evidence="1" id="KW-0812">Transmembrane</keyword>
<accession>A0A255XHZ2</accession>
<feature type="transmembrane region" description="Helical" evidence="1">
    <location>
        <begin position="90"/>
        <end position="111"/>
    </location>
</feature>
<evidence type="ECO:0000256" key="1">
    <source>
        <dbReference type="SAM" id="Phobius"/>
    </source>
</evidence>
<evidence type="ECO:0000313" key="4">
    <source>
        <dbReference type="Proteomes" id="UP000216361"/>
    </source>
</evidence>
<feature type="domain" description="VanZ-like" evidence="2">
    <location>
        <begin position="37"/>
        <end position="109"/>
    </location>
</feature>
<dbReference type="RefSeq" id="WP_094410241.1">
    <property type="nucleotide sequence ID" value="NZ_BMJZ01000003.1"/>
</dbReference>
<reference evidence="3 4" key="1">
    <citation type="submission" date="2017-07" db="EMBL/GenBank/DDBJ databases">
        <title>Elstera cyanobacteriorum sp. nov., a novel bacterium isolated from cyanobacterial aggregates in a eutrophic lake.</title>
        <authorList>
            <person name="Cai H."/>
        </authorList>
    </citation>
    <scope>NUCLEOTIDE SEQUENCE [LARGE SCALE GENOMIC DNA]</scope>
    <source>
        <strain evidence="3 4">TH019</strain>
    </source>
</reference>
<dbReference type="AlphaFoldDB" id="A0A255XHZ2"/>
<feature type="transmembrane region" description="Helical" evidence="1">
    <location>
        <begin position="37"/>
        <end position="55"/>
    </location>
</feature>
<keyword evidence="4" id="KW-1185">Reference proteome</keyword>
<comment type="caution">
    <text evidence="3">The sequence shown here is derived from an EMBL/GenBank/DDBJ whole genome shotgun (WGS) entry which is preliminary data.</text>
</comment>
<organism evidence="3 4">
    <name type="scientific">Elstera cyanobacteriorum</name>
    <dbReference type="NCBI Taxonomy" id="2022747"/>
    <lineage>
        <taxon>Bacteria</taxon>
        <taxon>Pseudomonadati</taxon>
        <taxon>Pseudomonadota</taxon>
        <taxon>Alphaproteobacteria</taxon>
        <taxon>Rhodospirillales</taxon>
        <taxon>Rhodospirillaceae</taxon>
        <taxon>Elstera</taxon>
    </lineage>
</organism>
<keyword evidence="1" id="KW-0472">Membrane</keyword>
<name>A0A255XHZ2_9PROT</name>
<keyword evidence="1" id="KW-1133">Transmembrane helix</keyword>
<feature type="transmembrane region" description="Helical" evidence="1">
    <location>
        <begin position="62"/>
        <end position="84"/>
    </location>
</feature>
<dbReference type="InterPro" id="IPR006976">
    <property type="entry name" value="VanZ-like"/>
</dbReference>
<dbReference type="PANTHER" id="PTHR28008">
    <property type="entry name" value="DOMAIN PROTEIN, PUTATIVE (AFU_ORTHOLOGUE AFUA_3G10980)-RELATED"/>
    <property type="match status" value="1"/>
</dbReference>
<sequence>MILFRPAYFLLTALGLAGFMLYGSLAPELAPPGEYGFDKLLHAGAYGTLAGLGLLGTRTRGAAIAVVLLVIAYGGSIEILQSFIPERSGSWGDFTANSLGAIAAGMVVLTWRRRWA</sequence>
<feature type="transmembrane region" description="Helical" evidence="1">
    <location>
        <begin position="7"/>
        <end position="25"/>
    </location>
</feature>
<dbReference type="Proteomes" id="UP000216361">
    <property type="component" value="Unassembled WGS sequence"/>
</dbReference>
<dbReference type="PANTHER" id="PTHR28008:SF1">
    <property type="entry name" value="DOMAIN PROTEIN, PUTATIVE (AFU_ORTHOLOGUE AFUA_3G10980)-RELATED"/>
    <property type="match status" value="1"/>
</dbReference>